<accession>A0A6L9EA67</accession>
<dbReference type="InterPro" id="IPR045398">
    <property type="entry name" value="DUF6515"/>
</dbReference>
<sequence length="116" mass="13111">MKSLKLLLIGIILLGSLGAVYGQRTVVKVYPRYGTVVTTLNKPKVYVHGGVRFHLAGGVWYRARGNRFVVCAAPAGIKIRTLPRGHRVVFIKGKRYFKYRGVLYAKRGRNYRVVYA</sequence>
<name>A0A6L9EA67_9FLAO</name>
<dbReference type="EMBL" id="WXYO01000002">
    <property type="protein sequence ID" value="NAS11667.1"/>
    <property type="molecule type" value="Genomic_DNA"/>
</dbReference>
<organism evidence="1 2">
    <name type="scientific">Poritiphilus flavus</name>
    <dbReference type="NCBI Taxonomy" id="2697053"/>
    <lineage>
        <taxon>Bacteria</taxon>
        <taxon>Pseudomonadati</taxon>
        <taxon>Bacteroidota</taxon>
        <taxon>Flavobacteriia</taxon>
        <taxon>Flavobacteriales</taxon>
        <taxon>Flavobacteriaceae</taxon>
        <taxon>Poritiphilus</taxon>
    </lineage>
</organism>
<keyword evidence="2" id="KW-1185">Reference proteome</keyword>
<dbReference type="Proteomes" id="UP000475249">
    <property type="component" value="Unassembled WGS sequence"/>
</dbReference>
<dbReference type="RefSeq" id="WP_161434678.1">
    <property type="nucleotide sequence ID" value="NZ_WXYO01000002.1"/>
</dbReference>
<evidence type="ECO:0000313" key="1">
    <source>
        <dbReference type="EMBL" id="NAS11667.1"/>
    </source>
</evidence>
<proteinExistence type="predicted"/>
<comment type="caution">
    <text evidence="1">The sequence shown here is derived from an EMBL/GenBank/DDBJ whole genome shotgun (WGS) entry which is preliminary data.</text>
</comment>
<reference evidence="1 2" key="1">
    <citation type="submission" date="2020-01" db="EMBL/GenBank/DDBJ databases">
        <title>Bacteria diversity of Porities sp.</title>
        <authorList>
            <person name="Wang G."/>
        </authorList>
    </citation>
    <scope>NUCLEOTIDE SEQUENCE [LARGE SCALE GENOMIC DNA]</scope>
    <source>
        <strain evidence="1 2">R33</strain>
    </source>
</reference>
<dbReference type="AlphaFoldDB" id="A0A6L9EA67"/>
<protein>
    <submittedName>
        <fullName evidence="1">Uncharacterized protein</fullName>
    </submittedName>
</protein>
<evidence type="ECO:0000313" key="2">
    <source>
        <dbReference type="Proteomes" id="UP000475249"/>
    </source>
</evidence>
<dbReference type="Pfam" id="PF20125">
    <property type="entry name" value="DUF6515"/>
    <property type="match status" value="1"/>
</dbReference>
<gene>
    <name evidence="1" type="ORF">GTQ38_06615</name>
</gene>